<evidence type="ECO:0000313" key="1">
    <source>
        <dbReference type="EMBL" id="KAG7530677.1"/>
    </source>
</evidence>
<dbReference type="GO" id="GO:0005634">
    <property type="term" value="C:nucleus"/>
    <property type="evidence" value="ECO:0007669"/>
    <property type="project" value="TreeGrafter"/>
</dbReference>
<protein>
    <recommendedName>
        <fullName evidence="3">BZIP domain-containing protein</fullName>
    </recommendedName>
</protein>
<comment type="caution">
    <text evidence="1">The sequence shown here is derived from an EMBL/GenBank/DDBJ whole genome shotgun (WGS) entry which is preliminary data.</text>
</comment>
<dbReference type="PANTHER" id="PTHR13690:SF86">
    <property type="entry name" value="TRANSCRIPTION FACTOR VIP1"/>
    <property type="match status" value="1"/>
</dbReference>
<gene>
    <name evidence="1" type="ORF">ISN45_Un23g000010</name>
</gene>
<dbReference type="EMBL" id="JAEFBK010000023">
    <property type="protein sequence ID" value="KAG7530677.1"/>
    <property type="molecule type" value="Genomic_DNA"/>
</dbReference>
<proteinExistence type="predicted"/>
<dbReference type="AlphaFoldDB" id="A0A8T1XH48"/>
<dbReference type="Proteomes" id="UP000694240">
    <property type="component" value="Unassembled WGS sequence"/>
</dbReference>
<organism evidence="1 2">
    <name type="scientific">Arabidopsis thaliana x Arabidopsis arenosa</name>
    <dbReference type="NCBI Taxonomy" id="1240361"/>
    <lineage>
        <taxon>Eukaryota</taxon>
        <taxon>Viridiplantae</taxon>
        <taxon>Streptophyta</taxon>
        <taxon>Embryophyta</taxon>
        <taxon>Tracheophyta</taxon>
        <taxon>Spermatophyta</taxon>
        <taxon>Magnoliopsida</taxon>
        <taxon>eudicotyledons</taxon>
        <taxon>Gunneridae</taxon>
        <taxon>Pentapetalae</taxon>
        <taxon>rosids</taxon>
        <taxon>malvids</taxon>
        <taxon>Brassicales</taxon>
        <taxon>Brassicaceae</taxon>
        <taxon>Camelineae</taxon>
        <taxon>Arabidopsis</taxon>
    </lineage>
</organism>
<accession>A0A8T1XH48</accession>
<dbReference type="PANTHER" id="PTHR13690">
    <property type="entry name" value="TRANSCRIPTION FACTOR POSF21-RELATED"/>
    <property type="match status" value="1"/>
</dbReference>
<evidence type="ECO:0008006" key="3">
    <source>
        <dbReference type="Google" id="ProtNLM"/>
    </source>
</evidence>
<evidence type="ECO:0000313" key="2">
    <source>
        <dbReference type="Proteomes" id="UP000694240"/>
    </source>
</evidence>
<name>A0A8T1XH48_9BRAS</name>
<sequence>MRLQANESFCMKDLKSPLFIPQFWKVSFKSSSSSVKYLANRQSVAKREKIRYTGELEKKVHTLQNEATTLSAQATML</sequence>
<reference evidence="1 2" key="1">
    <citation type="submission" date="2020-12" db="EMBL/GenBank/DDBJ databases">
        <title>Concerted genomic and epigenomic changes stabilize Arabidopsis allopolyploids.</title>
        <authorList>
            <person name="Chen Z."/>
        </authorList>
    </citation>
    <scope>NUCLEOTIDE SEQUENCE [LARGE SCALE GENOMIC DNA]</scope>
    <source>
        <strain evidence="1">Allo738</strain>
        <tissue evidence="1">Leaf</tissue>
    </source>
</reference>
<keyword evidence="2" id="KW-1185">Reference proteome</keyword>
<dbReference type="GO" id="GO:0003700">
    <property type="term" value="F:DNA-binding transcription factor activity"/>
    <property type="evidence" value="ECO:0007669"/>
    <property type="project" value="TreeGrafter"/>
</dbReference>